<dbReference type="PANTHER" id="PTHR40465">
    <property type="entry name" value="CHROMOSOME 1, WHOLE GENOME SHOTGUN SEQUENCE"/>
    <property type="match status" value="1"/>
</dbReference>
<feature type="transmembrane region" description="Helical" evidence="1">
    <location>
        <begin position="158"/>
        <end position="182"/>
    </location>
</feature>
<dbReference type="Proteomes" id="UP001362999">
    <property type="component" value="Unassembled WGS sequence"/>
</dbReference>
<evidence type="ECO:0000259" key="2">
    <source>
        <dbReference type="Pfam" id="PF20152"/>
    </source>
</evidence>
<feature type="transmembrane region" description="Helical" evidence="1">
    <location>
        <begin position="91"/>
        <end position="112"/>
    </location>
</feature>
<name>A0AAV9Z853_9AGAR</name>
<dbReference type="AlphaFoldDB" id="A0AAV9Z853"/>
<gene>
    <name evidence="3" type="ORF">R3P38DRAFT_599062</name>
</gene>
<reference evidence="3 4" key="1">
    <citation type="journal article" date="2024" name="J Genomics">
        <title>Draft genome sequencing and assembly of Favolaschia claudopus CIRM-BRFM 2984 isolated from oak limbs.</title>
        <authorList>
            <person name="Navarro D."/>
            <person name="Drula E."/>
            <person name="Chaduli D."/>
            <person name="Cazenave R."/>
            <person name="Ahrendt S."/>
            <person name="Wang J."/>
            <person name="Lipzen A."/>
            <person name="Daum C."/>
            <person name="Barry K."/>
            <person name="Grigoriev I.V."/>
            <person name="Favel A."/>
            <person name="Rosso M.N."/>
            <person name="Martin F."/>
        </authorList>
    </citation>
    <scope>NUCLEOTIDE SEQUENCE [LARGE SCALE GENOMIC DNA]</scope>
    <source>
        <strain evidence="3 4">CIRM-BRFM 2984</strain>
    </source>
</reference>
<organism evidence="3 4">
    <name type="scientific">Favolaschia claudopus</name>
    <dbReference type="NCBI Taxonomy" id="2862362"/>
    <lineage>
        <taxon>Eukaryota</taxon>
        <taxon>Fungi</taxon>
        <taxon>Dikarya</taxon>
        <taxon>Basidiomycota</taxon>
        <taxon>Agaricomycotina</taxon>
        <taxon>Agaricomycetes</taxon>
        <taxon>Agaricomycetidae</taxon>
        <taxon>Agaricales</taxon>
        <taxon>Marasmiineae</taxon>
        <taxon>Mycenaceae</taxon>
        <taxon>Favolaschia</taxon>
    </lineage>
</organism>
<dbReference type="InterPro" id="IPR045339">
    <property type="entry name" value="DUF6534"/>
</dbReference>
<feature type="transmembrane region" description="Helical" evidence="1">
    <location>
        <begin position="15"/>
        <end position="38"/>
    </location>
</feature>
<feature type="transmembrane region" description="Helical" evidence="1">
    <location>
        <begin position="231"/>
        <end position="252"/>
    </location>
</feature>
<feature type="domain" description="DUF6534" evidence="2">
    <location>
        <begin position="172"/>
        <end position="256"/>
    </location>
</feature>
<evidence type="ECO:0000256" key="1">
    <source>
        <dbReference type="SAM" id="Phobius"/>
    </source>
</evidence>
<keyword evidence="1" id="KW-0812">Transmembrane</keyword>
<evidence type="ECO:0000313" key="4">
    <source>
        <dbReference type="Proteomes" id="UP001362999"/>
    </source>
</evidence>
<feature type="transmembrane region" description="Helical" evidence="1">
    <location>
        <begin position="202"/>
        <end position="225"/>
    </location>
</feature>
<sequence>MDSPAPFDARSNIGAYQIGVLISFMLLGVTVTQAYVYYTRFPDDSWKQKSLVAFVCICEFAQAVCISHALYKFTVVDYRNTDLITGRLPRSLDAAVFFAGLIEECVQGFFAYRILRISNRLFIPVAIWIFASLRLILSCVVFGITLRLGSLHSYYEHWSWLSLFLWSAGAGNDIFTTVVLLYLLCSHRAVGQKRTVALVDKLIIWSIETGLLTSATQILLLILFITKKATMIWLAVFVVSSRLYANSLLASLNSRETLRAMNGQEGSLQAVVLRSPIAFQPTNPRVDSKIPHGHGFHSDVEQ</sequence>
<proteinExistence type="predicted"/>
<keyword evidence="1" id="KW-1133">Transmembrane helix</keyword>
<comment type="caution">
    <text evidence="3">The sequence shown here is derived from an EMBL/GenBank/DDBJ whole genome shotgun (WGS) entry which is preliminary data.</text>
</comment>
<evidence type="ECO:0000313" key="3">
    <source>
        <dbReference type="EMBL" id="KAK6974357.1"/>
    </source>
</evidence>
<dbReference type="EMBL" id="JAWWNJ010000185">
    <property type="protein sequence ID" value="KAK6974357.1"/>
    <property type="molecule type" value="Genomic_DNA"/>
</dbReference>
<keyword evidence="4" id="KW-1185">Reference proteome</keyword>
<dbReference type="Pfam" id="PF20152">
    <property type="entry name" value="DUF6534"/>
    <property type="match status" value="1"/>
</dbReference>
<keyword evidence="1" id="KW-0472">Membrane</keyword>
<accession>A0AAV9Z853</accession>
<feature type="transmembrane region" description="Helical" evidence="1">
    <location>
        <begin position="121"/>
        <end position="146"/>
    </location>
</feature>
<feature type="transmembrane region" description="Helical" evidence="1">
    <location>
        <begin position="50"/>
        <end position="71"/>
    </location>
</feature>
<protein>
    <recommendedName>
        <fullName evidence="2">DUF6534 domain-containing protein</fullName>
    </recommendedName>
</protein>
<dbReference type="PANTHER" id="PTHR40465:SF1">
    <property type="entry name" value="DUF6534 DOMAIN-CONTAINING PROTEIN"/>
    <property type="match status" value="1"/>
</dbReference>